<dbReference type="CDD" id="cd09857">
    <property type="entry name" value="PIN_EXO1"/>
    <property type="match status" value="1"/>
</dbReference>
<comment type="function">
    <text evidence="19">5'-&gt;3' double-stranded DNA exonuclease which may also possess a cryptic 3'-&gt;5' double-stranded DNA exonuclease activity. Functions in DNA mismatch repair (MMR) to excise mismatch-containing DNA tracts directed by strand breaks located either 5' or 3' to the mismatch. Also exhibits endonuclease activity against 5'-overhanging flap structures similar to those generated by displacement synthesis when DNA polymerase encounters the 5'-end of a downstream Okazaki fragment. Required for somatic hypermutation (SHM) and class switch recombination (CSR) of immunoglobulin genes. Essential for male and female meiosis.</text>
</comment>
<evidence type="ECO:0000256" key="20">
    <source>
        <dbReference type="ARBA" id="ARBA00064664"/>
    </source>
</evidence>
<comment type="cofactor">
    <cofactor evidence="1">
        <name>Mg(2+)</name>
        <dbReference type="ChEBI" id="CHEBI:18420"/>
    </cofactor>
</comment>
<dbReference type="CDD" id="cd09908">
    <property type="entry name" value="H3TH_EXO1"/>
    <property type="match status" value="1"/>
</dbReference>
<dbReference type="AlphaFoldDB" id="A0A9R0RR66"/>
<evidence type="ECO:0000256" key="2">
    <source>
        <dbReference type="ARBA" id="ARBA00004123"/>
    </source>
</evidence>
<evidence type="ECO:0000256" key="21">
    <source>
        <dbReference type="SAM" id="MobiDB-lite"/>
    </source>
</evidence>
<feature type="region of interest" description="Disordered" evidence="21">
    <location>
        <begin position="794"/>
        <end position="815"/>
    </location>
</feature>
<dbReference type="Proteomes" id="UP000324705">
    <property type="component" value="Chromosome 3A"/>
</dbReference>
<keyword evidence="24" id="KW-1185">Reference proteome</keyword>
<dbReference type="InterPro" id="IPR006086">
    <property type="entry name" value="XPG-I_dom"/>
</dbReference>
<dbReference type="InterPro" id="IPR029060">
    <property type="entry name" value="PIN-like_dom_sf"/>
</dbReference>
<keyword evidence="7" id="KW-0255">Endonuclease</keyword>
<evidence type="ECO:0000313" key="24">
    <source>
        <dbReference type="Proteomes" id="UP000324705"/>
    </source>
</evidence>
<dbReference type="InterPro" id="IPR008918">
    <property type="entry name" value="HhH2"/>
</dbReference>
<feature type="compositionally biased region" description="Acidic residues" evidence="21">
    <location>
        <begin position="611"/>
        <end position="621"/>
    </location>
</feature>
<evidence type="ECO:0000256" key="4">
    <source>
        <dbReference type="ARBA" id="ARBA00022553"/>
    </source>
</evidence>
<proteinExistence type="inferred from homology"/>
<protein>
    <recommendedName>
        <fullName evidence="22">XPG-I domain-containing protein</fullName>
    </recommendedName>
</protein>
<dbReference type="SMART" id="SM00279">
    <property type="entry name" value="HhH2"/>
    <property type="match status" value="1"/>
</dbReference>
<evidence type="ECO:0000256" key="12">
    <source>
        <dbReference type="ARBA" id="ARBA00022859"/>
    </source>
</evidence>
<feature type="domain" description="XPG-I" evidence="22">
    <location>
        <begin position="251"/>
        <end position="320"/>
    </location>
</feature>
<evidence type="ECO:0000256" key="13">
    <source>
        <dbReference type="ARBA" id="ARBA00022881"/>
    </source>
</evidence>
<dbReference type="InterPro" id="IPR056924">
    <property type="entry name" value="SH3_Tf2-1"/>
</dbReference>
<organism evidence="23 24">
    <name type="scientific">Triticum turgidum subsp. durum</name>
    <name type="common">Durum wheat</name>
    <name type="synonym">Triticum durum</name>
    <dbReference type="NCBI Taxonomy" id="4567"/>
    <lineage>
        <taxon>Eukaryota</taxon>
        <taxon>Viridiplantae</taxon>
        <taxon>Streptophyta</taxon>
        <taxon>Embryophyta</taxon>
        <taxon>Tracheophyta</taxon>
        <taxon>Spermatophyta</taxon>
        <taxon>Magnoliopsida</taxon>
        <taxon>Liliopsida</taxon>
        <taxon>Poales</taxon>
        <taxon>Poaceae</taxon>
        <taxon>BOP clade</taxon>
        <taxon>Pooideae</taxon>
        <taxon>Triticodae</taxon>
        <taxon>Triticeae</taxon>
        <taxon>Triticinae</taxon>
        <taxon>Triticum</taxon>
    </lineage>
</organism>
<evidence type="ECO:0000256" key="8">
    <source>
        <dbReference type="ARBA" id="ARBA00022763"/>
    </source>
</evidence>
<dbReference type="InterPro" id="IPR036279">
    <property type="entry name" value="5-3_exonuclease_C_sf"/>
</dbReference>
<feature type="region of interest" description="Disordered" evidence="21">
    <location>
        <begin position="439"/>
        <end position="533"/>
    </location>
</feature>
<evidence type="ECO:0000256" key="7">
    <source>
        <dbReference type="ARBA" id="ARBA00022759"/>
    </source>
</evidence>
<evidence type="ECO:0000256" key="3">
    <source>
        <dbReference type="ARBA" id="ARBA00010563"/>
    </source>
</evidence>
<dbReference type="GO" id="GO:0035312">
    <property type="term" value="F:5'-3' DNA exonuclease activity"/>
    <property type="evidence" value="ECO:0007669"/>
    <property type="project" value="InterPro"/>
</dbReference>
<dbReference type="GO" id="GO:0017108">
    <property type="term" value="F:5'-flap endonuclease activity"/>
    <property type="evidence" value="ECO:0007669"/>
    <property type="project" value="TreeGrafter"/>
</dbReference>
<dbReference type="SUPFAM" id="SSF47807">
    <property type="entry name" value="5' to 3' exonuclease, C-terminal subdomain"/>
    <property type="match status" value="1"/>
</dbReference>
<dbReference type="InterPro" id="IPR044752">
    <property type="entry name" value="PIN-like_EXO1"/>
</dbReference>
<dbReference type="GO" id="GO:0003677">
    <property type="term" value="F:DNA binding"/>
    <property type="evidence" value="ECO:0007669"/>
    <property type="project" value="UniProtKB-KW"/>
</dbReference>
<evidence type="ECO:0000256" key="19">
    <source>
        <dbReference type="ARBA" id="ARBA00057694"/>
    </source>
</evidence>
<evidence type="ECO:0000256" key="9">
    <source>
        <dbReference type="ARBA" id="ARBA00022801"/>
    </source>
</evidence>
<feature type="compositionally biased region" description="Polar residues" evidence="21">
    <location>
        <begin position="867"/>
        <end position="877"/>
    </location>
</feature>
<dbReference type="GO" id="GO:0005634">
    <property type="term" value="C:nucleus"/>
    <property type="evidence" value="ECO:0007669"/>
    <property type="project" value="UniProtKB-SubCell"/>
</dbReference>
<dbReference type="Gramene" id="TRITD3Av1G199310.1">
    <property type="protein sequence ID" value="TRITD3Av1G199310.1"/>
    <property type="gene ID" value="TRITD3Av1G199310"/>
</dbReference>
<dbReference type="FunFam" id="3.40.50.1010:FF:000111">
    <property type="entry name" value="Exonuclease 1"/>
    <property type="match status" value="1"/>
</dbReference>
<evidence type="ECO:0000313" key="23">
    <source>
        <dbReference type="EMBL" id="VAH64676.1"/>
    </source>
</evidence>
<dbReference type="InterPro" id="IPR037315">
    <property type="entry name" value="EXO1_H3TH"/>
</dbReference>
<dbReference type="SUPFAM" id="SSF88723">
    <property type="entry name" value="PIN domain-like"/>
    <property type="match status" value="1"/>
</dbReference>
<dbReference type="InterPro" id="IPR006084">
    <property type="entry name" value="XPG/Rad2"/>
</dbReference>
<feature type="region of interest" description="Disordered" evidence="21">
    <location>
        <begin position="608"/>
        <end position="679"/>
    </location>
</feature>
<keyword evidence="13" id="KW-0267">Excision nuclease</keyword>
<keyword evidence="10" id="KW-0269">Exonuclease</keyword>
<name>A0A9R0RR66_TRITD</name>
<keyword evidence="15" id="KW-0238">DNA-binding</keyword>
<keyword evidence="4" id="KW-0597">Phosphoprotein</keyword>
<feature type="compositionally biased region" description="Basic residues" evidence="21">
    <location>
        <begin position="755"/>
        <end position="765"/>
    </location>
</feature>
<feature type="compositionally biased region" description="Basic and acidic residues" evidence="21">
    <location>
        <begin position="488"/>
        <end position="497"/>
    </location>
</feature>
<sequence length="926" mass="102173">MAVHVAGLLKGPKPKGGLRPACVRLQPYIQRSVDRRSYHKLGFKYVGPSWITTCAGEVAYGLALPTSRKIHPVVHASLLKHADPPPPDSDTSSYLLLLSDKTSKPAQVLHSCLVQVGGNTPTPLKIAWSGLPLLMATWEWDKKIRGDTISFSITLKDYHYAKWHIEYCMHRVNLLRHHGVKPILVFDGGFLPMKSEQEVKRARSRKENLERAREHEAAGNSRAAFDCYQKAVDITPKIALELIQVLKQEKVDYIVAPYEADAQMTFLSVNKLVDAVITEDSDLIPFGCSRVPHIIFKMDKFGQGVEFQITRLERNRELDLNGFTKQMLLEMCILSGCDYLPSLPGMGVKRAHALIQKLKSHEKVIKHLRYSAVSVPPQYEENFKKAIWAFQFQRAVVKGIALGEIDPLTKEPFEFSYPTTPNILAEGLASLEAKRKFRAPKVTPKQKMLNESSLPSRQTEDSGTPDSIEDTSLPMNNIQFSQYSSEHFSSEPPRDDSIDASQRSTGRAFPWDDSDSVSPHCISRDIGSGPLSRDQHIEDAEVEVSYCNTSAMPISPCLERTSPGIADPSLISHNTEPSRSVPHYAESYVAPTVRSSYFKKDKRVFTNQVEDQLDDDDDDNAETGTSTLSGIQPGNPGGVVKRRKLWDPQNFEDETLPPTSSHDSPTVDEGCGTDSLDDIDTNSEGRFGCNISHVNNYSGIAEKSMDKFAALISSFRYAGSRASGLRAPLKDVKNTLSVRSILRPPEQNLWCTAKKTARGRGSRSRSRSDASNSADGPPDLSAFARSPVFLPDLGKVTHKDAPARSTTGGCLDQSRNTRKAVGTVVSPDLSTFAYTPTTTASRPERSKVSTAIRTADSPDPSTFAYRPTTTASPSEWSKLSPTVIRTADSPPDLSTFAYKPMKPLNGSRFAGTALVASGRNSRGRFT</sequence>
<evidence type="ECO:0000259" key="22">
    <source>
        <dbReference type="SMART" id="SM00484"/>
    </source>
</evidence>
<dbReference type="PROSITE" id="PS00841">
    <property type="entry name" value="XPG_1"/>
    <property type="match status" value="1"/>
</dbReference>
<dbReference type="Pfam" id="PF00752">
    <property type="entry name" value="XPG_N"/>
    <property type="match status" value="1"/>
</dbReference>
<dbReference type="GO" id="GO:0002376">
    <property type="term" value="P:immune system process"/>
    <property type="evidence" value="ECO:0007669"/>
    <property type="project" value="UniProtKB-KW"/>
</dbReference>
<keyword evidence="16" id="KW-0234">DNA repair</keyword>
<dbReference type="GO" id="GO:0006281">
    <property type="term" value="P:DNA repair"/>
    <property type="evidence" value="ECO:0007669"/>
    <property type="project" value="UniProtKB-KW"/>
</dbReference>
<feature type="compositionally biased region" description="Polar residues" evidence="21">
    <location>
        <begin position="622"/>
        <end position="632"/>
    </location>
</feature>
<dbReference type="PRINTS" id="PR00853">
    <property type="entry name" value="XPGRADSUPER"/>
</dbReference>
<dbReference type="FunFam" id="1.10.150.20:FF:000011">
    <property type="entry name" value="exonuclease 1"/>
    <property type="match status" value="1"/>
</dbReference>
<dbReference type="InterPro" id="IPR019974">
    <property type="entry name" value="XPG_CS"/>
</dbReference>
<comment type="subcellular location">
    <subcellularLocation>
        <location evidence="2">Nucleus</location>
    </subcellularLocation>
</comment>
<evidence type="ECO:0000256" key="6">
    <source>
        <dbReference type="ARBA" id="ARBA00022723"/>
    </source>
</evidence>
<keyword evidence="8" id="KW-0227">DNA damage</keyword>
<keyword evidence="12" id="KW-0391">Immunity</keyword>
<dbReference type="PANTHER" id="PTHR11081:SF65">
    <property type="entry name" value="DNA DAMAGE-INDUCIBLE PROTEIN DIN7-RELATED"/>
    <property type="match status" value="1"/>
</dbReference>
<reference evidence="23 24" key="1">
    <citation type="submission" date="2017-09" db="EMBL/GenBank/DDBJ databases">
        <authorList>
            <consortium name="International Durum Wheat Genome Sequencing Consortium (IDWGSC)"/>
            <person name="Milanesi L."/>
        </authorList>
    </citation>
    <scope>NUCLEOTIDE SEQUENCE [LARGE SCALE GENOMIC DNA]</scope>
    <source>
        <strain evidence="24">cv. Svevo</strain>
    </source>
</reference>
<feature type="compositionally biased region" description="Polar residues" evidence="21">
    <location>
        <begin position="449"/>
        <end position="465"/>
    </location>
</feature>
<keyword evidence="9" id="KW-0378">Hydrolase</keyword>
<keyword evidence="5" id="KW-0540">Nuclease</keyword>
<dbReference type="GO" id="GO:0046872">
    <property type="term" value="F:metal ion binding"/>
    <property type="evidence" value="ECO:0007669"/>
    <property type="project" value="UniProtKB-KW"/>
</dbReference>
<feature type="region of interest" description="Disordered" evidence="21">
    <location>
        <begin position="833"/>
        <end position="877"/>
    </location>
</feature>
<evidence type="ECO:0000256" key="16">
    <source>
        <dbReference type="ARBA" id="ARBA00023204"/>
    </source>
</evidence>
<dbReference type="Pfam" id="PF24626">
    <property type="entry name" value="SH3_Tf2-1"/>
    <property type="match status" value="1"/>
</dbReference>
<gene>
    <name evidence="23" type="ORF">TRITD_3Av1G199310</name>
</gene>
<evidence type="ECO:0000256" key="18">
    <source>
        <dbReference type="ARBA" id="ARBA00023254"/>
    </source>
</evidence>
<dbReference type="EMBL" id="LT934115">
    <property type="protein sequence ID" value="VAH64676.1"/>
    <property type="molecule type" value="Genomic_DNA"/>
</dbReference>
<dbReference type="SMART" id="SM00484">
    <property type="entry name" value="XPGI"/>
    <property type="match status" value="1"/>
</dbReference>
<evidence type="ECO:0000256" key="5">
    <source>
        <dbReference type="ARBA" id="ARBA00022722"/>
    </source>
</evidence>
<dbReference type="InterPro" id="IPR006085">
    <property type="entry name" value="XPG_DNA_repair_N"/>
</dbReference>
<dbReference type="Gene3D" id="3.40.50.1010">
    <property type="entry name" value="5'-nuclease"/>
    <property type="match status" value="1"/>
</dbReference>
<dbReference type="GO" id="GO:0051321">
    <property type="term" value="P:meiotic cell cycle"/>
    <property type="evidence" value="ECO:0007669"/>
    <property type="project" value="UniProtKB-KW"/>
</dbReference>
<keyword evidence="6" id="KW-0479">Metal-binding</keyword>
<keyword evidence="17" id="KW-0539">Nucleus</keyword>
<evidence type="ECO:0000256" key="17">
    <source>
        <dbReference type="ARBA" id="ARBA00023242"/>
    </source>
</evidence>
<evidence type="ECO:0000256" key="15">
    <source>
        <dbReference type="ARBA" id="ARBA00023125"/>
    </source>
</evidence>
<accession>A0A9R0RR66</accession>
<keyword evidence="14" id="KW-0007">Acetylation</keyword>
<keyword evidence="18" id="KW-0469">Meiosis</keyword>
<comment type="similarity">
    <text evidence="3">Belongs to the XPG/RAD2 endonuclease family. EXO1 subfamily.</text>
</comment>
<feature type="region of interest" description="Disordered" evidence="21">
    <location>
        <begin position="752"/>
        <end position="781"/>
    </location>
</feature>
<evidence type="ECO:0000256" key="10">
    <source>
        <dbReference type="ARBA" id="ARBA00022839"/>
    </source>
</evidence>
<evidence type="ECO:0000256" key="14">
    <source>
        <dbReference type="ARBA" id="ARBA00022990"/>
    </source>
</evidence>
<dbReference type="Gene3D" id="1.10.150.20">
    <property type="entry name" value="5' to 3' exonuclease, C-terminal subdomain"/>
    <property type="match status" value="1"/>
</dbReference>
<dbReference type="Pfam" id="PF00867">
    <property type="entry name" value="XPG_I"/>
    <property type="match status" value="1"/>
</dbReference>
<feature type="compositionally biased region" description="Polar residues" evidence="21">
    <location>
        <begin position="473"/>
        <end position="487"/>
    </location>
</feature>
<evidence type="ECO:0000256" key="1">
    <source>
        <dbReference type="ARBA" id="ARBA00001946"/>
    </source>
</evidence>
<dbReference type="PANTHER" id="PTHR11081">
    <property type="entry name" value="FLAP ENDONUCLEASE FAMILY MEMBER"/>
    <property type="match status" value="1"/>
</dbReference>
<evidence type="ECO:0000256" key="11">
    <source>
        <dbReference type="ARBA" id="ARBA00022842"/>
    </source>
</evidence>
<comment type="subunit">
    <text evidence="20">Interacts with the MLH1-PMS2 heterodimer via MLH1. Interacts with MSH3. Interacts with the MSH2-MSH6 heterodimer via MSH2, and this interaction may increase the processivity of the 5'-&gt;3' exonuclease activity. Interacts with PCNA, and this interaction may both stimulate the cryptic 3'-&gt;5' exonuclease activity and suppress the 5'-&gt;3' exonuclease activity. Interacts with WRN, and this interaction stimulates both the 5'-&gt;3' exonuclease activity and cleavage of 5'-overhanging flap structures. Interacts with RECQL/RECQ1, and this interaction stimulates cleavage of 5'-overhanging flap structures. Interacts with DNA helicase ZGRF1; the interaction is increased following DNA damage induction.</text>
</comment>
<keyword evidence="11" id="KW-0460">Magnesium</keyword>